<evidence type="ECO:0000313" key="1">
    <source>
        <dbReference type="EMBL" id="VEN72779.1"/>
    </source>
</evidence>
<gene>
    <name evidence="1" type="ORF">EPICR_10278</name>
</gene>
<protein>
    <submittedName>
        <fullName evidence="1">Uncharacterized protein</fullName>
    </submittedName>
</protein>
<organism evidence="1">
    <name type="scientific">uncultured Desulfobacteraceae bacterium</name>
    <dbReference type="NCBI Taxonomy" id="218296"/>
    <lineage>
        <taxon>Bacteria</taxon>
        <taxon>Pseudomonadati</taxon>
        <taxon>Thermodesulfobacteriota</taxon>
        <taxon>Desulfobacteria</taxon>
        <taxon>Desulfobacterales</taxon>
        <taxon>Desulfobacteraceae</taxon>
        <taxon>environmental samples</taxon>
    </lineage>
</organism>
<proteinExistence type="predicted"/>
<dbReference type="AlphaFoldDB" id="A0A484HIV2"/>
<accession>A0A484HIV2</accession>
<sequence length="60" mass="6949">MTPTKKIFRNPNLAKIDAALRRAAQKARKTARETGTPLIIYKDGRIIRQNVEKEIDRESR</sequence>
<dbReference type="EMBL" id="CAACVI010000001">
    <property type="protein sequence ID" value="VEN72779.1"/>
    <property type="molecule type" value="Genomic_DNA"/>
</dbReference>
<reference evidence="1" key="1">
    <citation type="submission" date="2019-01" db="EMBL/GenBank/DDBJ databases">
        <authorList>
            <consortium name="Genoscope - CEA"/>
            <person name="William W."/>
        </authorList>
    </citation>
    <scope>NUCLEOTIDE SEQUENCE</scope>
    <source>
        <strain evidence="1">CR-1</strain>
    </source>
</reference>
<name>A0A484HIV2_9BACT</name>